<evidence type="ECO:0000256" key="10">
    <source>
        <dbReference type="ARBA" id="ARBA00023270"/>
    </source>
</evidence>
<dbReference type="EMBL" id="JASCIS010000009">
    <property type="protein sequence ID" value="MDI3419163.1"/>
    <property type="molecule type" value="Genomic_DNA"/>
</dbReference>
<dbReference type="SUPFAM" id="SSF51569">
    <property type="entry name" value="Aldolase"/>
    <property type="match status" value="1"/>
</dbReference>
<accession>A0ABT6SU74</accession>
<evidence type="ECO:0000313" key="14">
    <source>
        <dbReference type="EMBL" id="MDI3419163.1"/>
    </source>
</evidence>
<feature type="site" description="Part of a proton relay during catalysis" evidence="12">
    <location>
        <position position="56"/>
    </location>
</feature>
<feature type="active site" description="Schiff-base intermediate with substrate" evidence="12">
    <location>
        <position position="174"/>
    </location>
</feature>
<dbReference type="Gene3D" id="3.20.20.70">
    <property type="entry name" value="Aldolase class I"/>
    <property type="match status" value="1"/>
</dbReference>
<keyword evidence="10 12" id="KW-0704">Schiff base</keyword>
<keyword evidence="8 12" id="KW-0457">Lysine biosynthesis</keyword>
<dbReference type="PROSITE" id="PS00665">
    <property type="entry name" value="DHDPS_1"/>
    <property type="match status" value="1"/>
</dbReference>
<dbReference type="InterPro" id="IPR005263">
    <property type="entry name" value="DapA"/>
</dbReference>
<reference evidence="14 15" key="1">
    <citation type="submission" date="2023-05" db="EMBL/GenBank/DDBJ databases">
        <title>Draft genome sequence of Streptomyces sp. B-S-A12 isolated from a cave soil in Thailand.</title>
        <authorList>
            <person name="Chamroensaksri N."/>
            <person name="Muangham S."/>
        </authorList>
    </citation>
    <scope>NUCLEOTIDE SEQUENCE [LARGE SCALE GENOMIC DNA]</scope>
    <source>
        <strain evidence="14 15">B-S-A12</strain>
    </source>
</reference>
<evidence type="ECO:0000256" key="4">
    <source>
        <dbReference type="ARBA" id="ARBA00012086"/>
    </source>
</evidence>
<keyword evidence="15" id="KW-1185">Reference proteome</keyword>
<keyword evidence="6 12" id="KW-0028">Amino-acid biosynthesis</keyword>
<dbReference type="InterPro" id="IPR002220">
    <property type="entry name" value="DapA-like"/>
</dbReference>
<evidence type="ECO:0000256" key="13">
    <source>
        <dbReference type="PIRNR" id="PIRNR001365"/>
    </source>
</evidence>
<comment type="function">
    <text evidence="1 12">Catalyzes the condensation of (S)-aspartate-beta-semialdehyde [(S)-ASA] and pyruvate to 4-hydroxy-tetrahydrodipicolinate (HTPA).</text>
</comment>
<name>A0ABT6SU74_9ACTN</name>
<protein>
    <recommendedName>
        <fullName evidence="4 12">4-hydroxy-tetrahydrodipicolinate synthase</fullName>
        <shortName evidence="12">HTPA synthase</shortName>
        <ecNumber evidence="4 12">4.3.3.7</ecNumber>
    </recommendedName>
</protein>
<dbReference type="RefSeq" id="WP_282535070.1">
    <property type="nucleotide sequence ID" value="NZ_JASCIS010000009.1"/>
</dbReference>
<comment type="pathway">
    <text evidence="2 12">Amino-acid biosynthesis; L-lysine biosynthesis via DAP pathway; (S)-tetrahydrodipicolinate from L-aspartate: step 3/4.</text>
</comment>
<comment type="similarity">
    <text evidence="3 12 13">Belongs to the DapA family.</text>
</comment>
<evidence type="ECO:0000313" key="15">
    <source>
        <dbReference type="Proteomes" id="UP001237105"/>
    </source>
</evidence>
<keyword evidence="7 12" id="KW-0220">Diaminopimelate biosynthesis</keyword>
<evidence type="ECO:0000256" key="7">
    <source>
        <dbReference type="ARBA" id="ARBA00022915"/>
    </source>
</evidence>
<dbReference type="InterPro" id="IPR013785">
    <property type="entry name" value="Aldolase_TIM"/>
</dbReference>
<evidence type="ECO:0000256" key="11">
    <source>
        <dbReference type="ARBA" id="ARBA00047836"/>
    </source>
</evidence>
<dbReference type="PANTHER" id="PTHR12128:SF66">
    <property type="entry name" value="4-HYDROXY-2-OXOGLUTARATE ALDOLASE, MITOCHONDRIAL"/>
    <property type="match status" value="1"/>
</dbReference>
<evidence type="ECO:0000256" key="3">
    <source>
        <dbReference type="ARBA" id="ARBA00007592"/>
    </source>
</evidence>
<sequence length="308" mass="32455">MTSRTSWTSRTDQLTGILTALATPYATDGSIDTRLLRRLVDRSVDGGVDGVVACGSTGEFAAMTGDERRLLVETVVEQAAGRVPVIAQTGAVGTREAVALSQHAEAAGADVLMVVTPYYEPLTMDETLHYLGTVADSVQVPVMLYNLPGATGVNLDPDTVGALARKHQNIKYIKDTTGDMSQAGKLIHHHGDVVSTFIGWDALLLAAVAEGAAGVMAGTANVMPAQLVAVHRSLVAGDLAGARERWDRIYPLMDTLMSAPFIPAVKAALEELGLPVGGPREPMLPVDTETRTRIAAALKALPELTHAQ</sequence>
<feature type="binding site" evidence="12">
    <location>
        <position position="57"/>
    </location>
    <ligand>
        <name>pyruvate</name>
        <dbReference type="ChEBI" id="CHEBI:15361"/>
    </ligand>
</feature>
<dbReference type="EC" id="4.3.3.7" evidence="4 12"/>
<evidence type="ECO:0000256" key="1">
    <source>
        <dbReference type="ARBA" id="ARBA00003294"/>
    </source>
</evidence>
<comment type="caution">
    <text evidence="12">Was originally thought to be a dihydrodipicolinate synthase (DHDPS), catalyzing the condensation of (S)-aspartate-beta-semialdehyde [(S)-ASA] and pyruvate to dihydrodipicolinate (DHDP). However, it was shown in E.coli that the product of the enzymatic reaction is not dihydrodipicolinate but in fact (4S)-4-hydroxy-2,3,4,5-tetrahydro-(2S)-dipicolinic acid (HTPA), and that the consecutive dehydration reaction leading to DHDP is not spontaneous but catalyzed by DapB.</text>
</comment>
<dbReference type="Pfam" id="PF00701">
    <property type="entry name" value="DHDPS"/>
    <property type="match status" value="1"/>
</dbReference>
<evidence type="ECO:0000256" key="9">
    <source>
        <dbReference type="ARBA" id="ARBA00023239"/>
    </source>
</evidence>
<evidence type="ECO:0000256" key="12">
    <source>
        <dbReference type="HAMAP-Rule" id="MF_00418"/>
    </source>
</evidence>
<dbReference type="SMART" id="SM01130">
    <property type="entry name" value="DHDPS"/>
    <property type="match status" value="1"/>
</dbReference>
<comment type="catalytic activity">
    <reaction evidence="11 12">
        <text>L-aspartate 4-semialdehyde + pyruvate = (2S,4S)-4-hydroxy-2,3,4,5-tetrahydrodipicolinate + H2O + H(+)</text>
        <dbReference type="Rhea" id="RHEA:34171"/>
        <dbReference type="ChEBI" id="CHEBI:15361"/>
        <dbReference type="ChEBI" id="CHEBI:15377"/>
        <dbReference type="ChEBI" id="CHEBI:15378"/>
        <dbReference type="ChEBI" id="CHEBI:67139"/>
        <dbReference type="ChEBI" id="CHEBI:537519"/>
        <dbReference type="EC" id="4.3.3.7"/>
    </reaction>
</comment>
<dbReference type="PANTHER" id="PTHR12128">
    <property type="entry name" value="DIHYDRODIPICOLINATE SYNTHASE"/>
    <property type="match status" value="1"/>
</dbReference>
<evidence type="ECO:0000256" key="8">
    <source>
        <dbReference type="ARBA" id="ARBA00023154"/>
    </source>
</evidence>
<gene>
    <name evidence="12 14" type="primary">dapA</name>
    <name evidence="14" type="ORF">QIT00_11450</name>
</gene>
<dbReference type="GO" id="GO:0008840">
    <property type="term" value="F:4-hydroxy-tetrahydrodipicolinate synthase activity"/>
    <property type="evidence" value="ECO:0007669"/>
    <property type="project" value="UniProtKB-EC"/>
</dbReference>
<comment type="caution">
    <text evidence="12">Lacks conserved residue(s) required for the propagation of feature annotation.</text>
</comment>
<keyword evidence="5 12" id="KW-0963">Cytoplasm</keyword>
<dbReference type="NCBIfam" id="TIGR00674">
    <property type="entry name" value="dapA"/>
    <property type="match status" value="1"/>
</dbReference>
<evidence type="ECO:0000256" key="5">
    <source>
        <dbReference type="ARBA" id="ARBA00022490"/>
    </source>
</evidence>
<feature type="active site" description="Proton donor/acceptor" evidence="12">
    <location>
        <position position="145"/>
    </location>
</feature>
<feature type="site" description="Part of a proton relay during catalysis" evidence="12">
    <location>
        <position position="119"/>
    </location>
</feature>
<dbReference type="HAMAP" id="MF_00418">
    <property type="entry name" value="DapA"/>
    <property type="match status" value="1"/>
</dbReference>
<evidence type="ECO:0000256" key="6">
    <source>
        <dbReference type="ARBA" id="ARBA00022605"/>
    </source>
</evidence>
<comment type="caution">
    <text evidence="14">The sequence shown here is derived from an EMBL/GenBank/DDBJ whole genome shotgun (WGS) entry which is preliminary data.</text>
</comment>
<comment type="subcellular location">
    <subcellularLocation>
        <location evidence="12">Cytoplasm</location>
    </subcellularLocation>
</comment>
<dbReference type="PRINTS" id="PR00146">
    <property type="entry name" value="DHPICSNTHASE"/>
</dbReference>
<dbReference type="InterPro" id="IPR020624">
    <property type="entry name" value="Schiff_base-form_aldolases_CS"/>
</dbReference>
<dbReference type="Proteomes" id="UP001237105">
    <property type="component" value="Unassembled WGS sequence"/>
</dbReference>
<organism evidence="14 15">
    <name type="scientific">Streptomyces luteolus</name>
    <dbReference type="NCBI Taxonomy" id="3043615"/>
    <lineage>
        <taxon>Bacteria</taxon>
        <taxon>Bacillati</taxon>
        <taxon>Actinomycetota</taxon>
        <taxon>Actinomycetes</taxon>
        <taxon>Kitasatosporales</taxon>
        <taxon>Streptomycetaceae</taxon>
        <taxon>Streptomyces</taxon>
    </lineage>
</organism>
<proteinExistence type="inferred from homology"/>
<dbReference type="PIRSF" id="PIRSF001365">
    <property type="entry name" value="DHDPS"/>
    <property type="match status" value="1"/>
</dbReference>
<dbReference type="CDD" id="cd00408">
    <property type="entry name" value="DHDPS-like"/>
    <property type="match status" value="1"/>
</dbReference>
<comment type="subunit">
    <text evidence="12">Homotetramer; dimer of dimers.</text>
</comment>
<evidence type="ECO:0000256" key="2">
    <source>
        <dbReference type="ARBA" id="ARBA00005120"/>
    </source>
</evidence>
<keyword evidence="9 12" id="KW-0456">Lyase</keyword>